<feature type="domain" description="KilA-N DNA-binding" evidence="1">
    <location>
        <begin position="22"/>
        <end position="103"/>
    </location>
</feature>
<keyword evidence="3" id="KW-1185">Reference proteome</keyword>
<evidence type="ECO:0000313" key="3">
    <source>
        <dbReference type="Proteomes" id="UP000826616"/>
    </source>
</evidence>
<proteinExistence type="predicted"/>
<organism evidence="2 3">
    <name type="scientific">Aneurinibacillus thermoaerophilus</name>
    <dbReference type="NCBI Taxonomy" id="143495"/>
    <lineage>
        <taxon>Bacteria</taxon>
        <taxon>Bacillati</taxon>
        <taxon>Bacillota</taxon>
        <taxon>Bacilli</taxon>
        <taxon>Bacillales</taxon>
        <taxon>Paenibacillaceae</taxon>
        <taxon>Aneurinibacillus group</taxon>
        <taxon>Aneurinibacillus</taxon>
    </lineage>
</organism>
<dbReference type="InterPro" id="IPR018873">
    <property type="entry name" value="KilA-N_DNA-bd_domain"/>
</dbReference>
<gene>
    <name evidence="2" type="ORF">K3F53_11300</name>
</gene>
<dbReference type="Pfam" id="PF10543">
    <property type="entry name" value="ORF6N"/>
    <property type="match status" value="1"/>
</dbReference>
<accession>A0ABX8Y763</accession>
<reference evidence="2 3" key="1">
    <citation type="submission" date="2021-08" db="EMBL/GenBank/DDBJ databases">
        <title>Complete genome sequence of the strain Aneurinibacillus thermoaerophilus CCM 8960.</title>
        <authorList>
            <person name="Musilova J."/>
            <person name="Kourilova X."/>
            <person name="Pernicova I."/>
            <person name="Bezdicek M."/>
            <person name="Lengerova M."/>
            <person name="Obruca S."/>
            <person name="Sedlar K."/>
        </authorList>
    </citation>
    <scope>NUCLEOTIDE SEQUENCE [LARGE SCALE GENOMIC DNA]</scope>
    <source>
        <strain evidence="2 3">CCM 8960</strain>
    </source>
</reference>
<evidence type="ECO:0000259" key="1">
    <source>
        <dbReference type="Pfam" id="PF10543"/>
    </source>
</evidence>
<sequence length="245" mass="27874">MNGMSQICGIDVSNIIGGFGQDKKAMLVKHIAELHEKKLFKVNELINRNRNRFIDAVDIIDAQKYPEIVILFRDNNVLSKMEVSKADNIYLLSERGYAKLIKIFDDDKSWEMYDILLDEYFELKEQAQKEMNKPTADLVEVIKEEFSVVEIIARFSGVQKGIALSVAIDRTEKRTGKTLEEYKNLLPAAEYNTGFLTASQIGVKLNGMTARNVNKKLCDLGLQIQEELEYISQKSGNVKKQNNGD</sequence>
<evidence type="ECO:0000313" key="2">
    <source>
        <dbReference type="EMBL" id="QYY41523.1"/>
    </source>
</evidence>
<protein>
    <submittedName>
        <fullName evidence="2">ORF6N domain-containing protein</fullName>
    </submittedName>
</protein>
<dbReference type="Proteomes" id="UP000826616">
    <property type="component" value="Chromosome"/>
</dbReference>
<dbReference type="EMBL" id="CP080764">
    <property type="protein sequence ID" value="QYY41523.1"/>
    <property type="molecule type" value="Genomic_DNA"/>
</dbReference>
<name>A0ABX8Y763_ANETH</name>